<dbReference type="InterPro" id="IPR034744">
    <property type="entry name" value="RH2"/>
</dbReference>
<dbReference type="PANTHER" id="PTHR13886">
    <property type="entry name" value="JNK/SAPK-ASSOCIATED PROTEIN"/>
    <property type="match status" value="1"/>
</dbReference>
<dbReference type="PANTHER" id="PTHR13886:SF4">
    <property type="entry name" value="JNK-INTERACTING PROTEIN 3"/>
    <property type="match status" value="1"/>
</dbReference>
<dbReference type="RefSeq" id="XP_009171944.1">
    <property type="nucleotide sequence ID" value="XM_009173680.1"/>
</dbReference>
<evidence type="ECO:0000313" key="5">
    <source>
        <dbReference type="Proteomes" id="UP000054324"/>
    </source>
</evidence>
<dbReference type="Proteomes" id="UP000054324">
    <property type="component" value="Unassembled WGS sequence"/>
</dbReference>
<accession>A0A074ZB12</accession>
<evidence type="ECO:0000259" key="3">
    <source>
        <dbReference type="PROSITE" id="PS51777"/>
    </source>
</evidence>
<evidence type="ECO:0000313" key="4">
    <source>
        <dbReference type="EMBL" id="KER24313.1"/>
    </source>
</evidence>
<evidence type="ECO:0000256" key="1">
    <source>
        <dbReference type="SAM" id="Coils"/>
    </source>
</evidence>
<dbReference type="STRING" id="6198.A0A074ZB12"/>
<feature type="domain" description="RH2" evidence="3">
    <location>
        <begin position="150"/>
        <end position="216"/>
    </location>
</feature>
<dbReference type="GO" id="GO:0005078">
    <property type="term" value="F:MAP-kinase scaffold activity"/>
    <property type="evidence" value="ECO:0007669"/>
    <property type="project" value="InterPro"/>
</dbReference>
<dbReference type="InterPro" id="IPR039911">
    <property type="entry name" value="JIP3/JIP4"/>
</dbReference>
<dbReference type="AlphaFoldDB" id="A0A074ZB12"/>
<protein>
    <recommendedName>
        <fullName evidence="3">RH2 domain-containing protein</fullName>
    </recommendedName>
</protein>
<organism evidence="4 5">
    <name type="scientific">Opisthorchis viverrini</name>
    <name type="common">Southeast Asian liver fluke</name>
    <dbReference type="NCBI Taxonomy" id="6198"/>
    <lineage>
        <taxon>Eukaryota</taxon>
        <taxon>Metazoa</taxon>
        <taxon>Spiralia</taxon>
        <taxon>Lophotrochozoa</taxon>
        <taxon>Platyhelminthes</taxon>
        <taxon>Trematoda</taxon>
        <taxon>Digenea</taxon>
        <taxon>Opisthorchiida</taxon>
        <taxon>Opisthorchiata</taxon>
        <taxon>Opisthorchiidae</taxon>
        <taxon>Opisthorchis</taxon>
    </lineage>
</organism>
<feature type="compositionally biased region" description="Low complexity" evidence="2">
    <location>
        <begin position="344"/>
        <end position="361"/>
    </location>
</feature>
<dbReference type="OrthoDB" id="10256043at2759"/>
<dbReference type="CTD" id="20322178"/>
<evidence type="ECO:0000256" key="2">
    <source>
        <dbReference type="SAM" id="MobiDB-lite"/>
    </source>
</evidence>
<name>A0A074ZB12_OPIVI</name>
<keyword evidence="1" id="KW-0175">Coiled coil</keyword>
<gene>
    <name evidence="4" type="ORF">T265_07999</name>
</gene>
<keyword evidence="5" id="KW-1185">Reference proteome</keyword>
<dbReference type="EMBL" id="KL596815">
    <property type="protein sequence ID" value="KER24313.1"/>
    <property type="molecule type" value="Genomic_DNA"/>
</dbReference>
<dbReference type="GO" id="GO:0019894">
    <property type="term" value="F:kinesin binding"/>
    <property type="evidence" value="ECO:0007669"/>
    <property type="project" value="TreeGrafter"/>
</dbReference>
<dbReference type="GeneID" id="20322178"/>
<feature type="coiled-coil region" evidence="1">
    <location>
        <begin position="7"/>
        <end position="48"/>
    </location>
</feature>
<feature type="region of interest" description="Disordered" evidence="2">
    <location>
        <begin position="330"/>
        <end position="361"/>
    </location>
</feature>
<dbReference type="GO" id="GO:0030159">
    <property type="term" value="F:signaling receptor complex adaptor activity"/>
    <property type="evidence" value="ECO:0007669"/>
    <property type="project" value="TreeGrafter"/>
</dbReference>
<feature type="coiled-coil region" evidence="1">
    <location>
        <begin position="158"/>
        <end position="185"/>
    </location>
</feature>
<dbReference type="KEGG" id="ovi:T265_07999"/>
<dbReference type="GO" id="GO:0005737">
    <property type="term" value="C:cytoplasm"/>
    <property type="evidence" value="ECO:0007669"/>
    <property type="project" value="TreeGrafter"/>
</dbReference>
<sequence length="361" mass="39923">MMLEKEVEYLRLNRDQTKAEANRLARQINTYQKQLSHLHTRLKQYEDVEDLLPLEVVSDLMTSQSNLQHAASCLTLTSPKSENHSLISPLERQAAALPGSLDCVAFNRVSAGARPDDVKGNQKPEGFRMDYTGGSLASIQEGMQNAKLGEACFTKREMARVIAERNQYKESLLELQDAIRCMEQMRADREAGIDASSTSRSSAHYFPGRSTRRVGFARQLISALQSAADEFASGLYGIFSEWEPMFSPTLAPEVQDVGFARPNFWHGDEESATPHAENSDELRRMFGRLIGHAAGQSTEAVFGTGNDFAAAVTSQTISDAIPHLLERRNMGLHNPEPAQRTVESSTSFNPTPSTSSPPTDE</sequence>
<proteinExistence type="predicted"/>
<reference evidence="4 5" key="1">
    <citation type="submission" date="2013-11" db="EMBL/GenBank/DDBJ databases">
        <title>Opisthorchis viverrini - life in the bile duct.</title>
        <authorList>
            <person name="Young N.D."/>
            <person name="Nagarajan N."/>
            <person name="Lin S.J."/>
            <person name="Korhonen P.K."/>
            <person name="Jex A.R."/>
            <person name="Hall R.S."/>
            <person name="Safavi-Hemami H."/>
            <person name="Kaewkong W."/>
            <person name="Bertrand D."/>
            <person name="Gao S."/>
            <person name="Seet Q."/>
            <person name="Wongkham S."/>
            <person name="Teh B.T."/>
            <person name="Wongkham C."/>
            <person name="Intapan P.M."/>
            <person name="Maleewong W."/>
            <person name="Yang X."/>
            <person name="Hu M."/>
            <person name="Wang Z."/>
            <person name="Hofmann A."/>
            <person name="Sternberg P.W."/>
            <person name="Tan P."/>
            <person name="Wang J."/>
            <person name="Gasser R.B."/>
        </authorList>
    </citation>
    <scope>NUCLEOTIDE SEQUENCE [LARGE SCALE GENOMIC DNA]</scope>
</reference>
<dbReference type="GO" id="GO:0016192">
    <property type="term" value="P:vesicle-mediated transport"/>
    <property type="evidence" value="ECO:0007669"/>
    <property type="project" value="TreeGrafter"/>
</dbReference>
<dbReference type="PROSITE" id="PS51777">
    <property type="entry name" value="RH2"/>
    <property type="match status" value="1"/>
</dbReference>